<feature type="compositionally biased region" description="Pro residues" evidence="1">
    <location>
        <begin position="38"/>
        <end position="51"/>
    </location>
</feature>
<evidence type="ECO:0000313" key="4">
    <source>
        <dbReference type="Proteomes" id="UP000294952"/>
    </source>
</evidence>
<feature type="region of interest" description="Disordered" evidence="1">
    <location>
        <begin position="38"/>
        <end position="99"/>
    </location>
</feature>
<proteinExistence type="predicted"/>
<dbReference type="Proteomes" id="UP000294952">
    <property type="component" value="Unassembled WGS sequence"/>
</dbReference>
<evidence type="ECO:0000313" key="3">
    <source>
        <dbReference type="EMBL" id="TDL07580.1"/>
    </source>
</evidence>
<comment type="caution">
    <text evidence="3">The sequence shown here is derived from an EMBL/GenBank/DDBJ whole genome shotgun (WGS) entry which is preliminary data.</text>
</comment>
<feature type="compositionally biased region" description="Low complexity" evidence="1">
    <location>
        <begin position="52"/>
        <end position="75"/>
    </location>
</feature>
<organism evidence="3 4">
    <name type="scientific">Mycolicibacterium obuense</name>
    <dbReference type="NCBI Taxonomy" id="1807"/>
    <lineage>
        <taxon>Bacteria</taxon>
        <taxon>Bacillati</taxon>
        <taxon>Actinomycetota</taxon>
        <taxon>Actinomycetes</taxon>
        <taxon>Mycobacteriales</taxon>
        <taxon>Mycobacteriaceae</taxon>
        <taxon>Mycolicibacterium</taxon>
    </lineage>
</organism>
<name>A0A4R5X5Q7_9MYCO</name>
<protein>
    <recommendedName>
        <fullName evidence="5">Dopamine receptor D4</fullName>
    </recommendedName>
</protein>
<feature type="region of interest" description="Disordered" evidence="1">
    <location>
        <begin position="126"/>
        <end position="157"/>
    </location>
</feature>
<feature type="chain" id="PRO_5020920994" description="Dopamine receptor D4" evidence="2">
    <location>
        <begin position="31"/>
        <end position="157"/>
    </location>
</feature>
<dbReference type="EMBL" id="SDLP01000004">
    <property type="protein sequence ID" value="TDL07580.1"/>
    <property type="molecule type" value="Genomic_DNA"/>
</dbReference>
<evidence type="ECO:0000256" key="1">
    <source>
        <dbReference type="SAM" id="MobiDB-lite"/>
    </source>
</evidence>
<evidence type="ECO:0000256" key="2">
    <source>
        <dbReference type="SAM" id="SignalP"/>
    </source>
</evidence>
<accession>A0A4R5X5Q7</accession>
<feature type="signal peptide" evidence="2">
    <location>
        <begin position="1"/>
        <end position="30"/>
    </location>
</feature>
<feature type="compositionally biased region" description="Polar residues" evidence="1">
    <location>
        <begin position="83"/>
        <end position="97"/>
    </location>
</feature>
<sequence>MMIGWHLKTASAVGAAAVAGLLVCAPLAAADPDPAVPLPAPAPGPVQPPVDPVAGPGAPVQALAGGPADAAAAPPAGVPHLSSPENLPPGTTETPAPQTRLGYLRDLWHSMQTQEVSGSDALLLLTQRPMSATPGMQPTPPAPAAPAPAPEPAPLAP</sequence>
<feature type="compositionally biased region" description="Pro residues" evidence="1">
    <location>
        <begin position="137"/>
        <end position="157"/>
    </location>
</feature>
<dbReference type="AlphaFoldDB" id="A0A4R5X5Q7"/>
<evidence type="ECO:0008006" key="5">
    <source>
        <dbReference type="Google" id="ProtNLM"/>
    </source>
</evidence>
<gene>
    <name evidence="3" type="ORF">EUA04_15885</name>
</gene>
<keyword evidence="2" id="KW-0732">Signal</keyword>
<reference evidence="3 4" key="1">
    <citation type="submission" date="2019-01" db="EMBL/GenBank/DDBJ databases">
        <title>High-quality-draft genome sequences of five non-tuberculosis mycobacteriaceae isolated from a nosocomial environment.</title>
        <authorList>
            <person name="Tiago I."/>
            <person name="Alarico S."/>
            <person name="Pereira S.G."/>
            <person name="Coelho C."/>
            <person name="Maranha A."/>
            <person name="Empadinhas N."/>
        </authorList>
    </citation>
    <scope>NUCLEOTIDE SEQUENCE [LARGE SCALE GENOMIC DNA]</scope>
    <source>
        <strain evidence="3 4">22DIII</strain>
    </source>
</reference>